<evidence type="ECO:0000313" key="2">
    <source>
        <dbReference type="EMBL" id="CAB3793070.1"/>
    </source>
</evidence>
<dbReference type="InterPro" id="IPR052959">
    <property type="entry name" value="Inner_membrane_assoc"/>
</dbReference>
<feature type="transmembrane region" description="Helical" evidence="1">
    <location>
        <begin position="25"/>
        <end position="51"/>
    </location>
</feature>
<sequence>MQQAHIDSIKASPAYRRLIASRRRFSFSLTALMIITYYGFILLVALAPQVLAHPLYAGATTSIGIVAGVGIILIAVGMTGWYVLRANRTLDPSMRALLANANVNAAKETN</sequence>
<organism evidence="2 3">
    <name type="scientific">Paraburkholderia ultramafica</name>
    <dbReference type="NCBI Taxonomy" id="1544867"/>
    <lineage>
        <taxon>Bacteria</taxon>
        <taxon>Pseudomonadati</taxon>
        <taxon>Pseudomonadota</taxon>
        <taxon>Betaproteobacteria</taxon>
        <taxon>Burkholderiales</taxon>
        <taxon>Burkholderiaceae</taxon>
        <taxon>Paraburkholderia</taxon>
    </lineage>
</organism>
<evidence type="ECO:0008006" key="4">
    <source>
        <dbReference type="Google" id="ProtNLM"/>
    </source>
</evidence>
<evidence type="ECO:0000256" key="1">
    <source>
        <dbReference type="SAM" id="Phobius"/>
    </source>
</evidence>
<keyword evidence="1" id="KW-0812">Transmembrane</keyword>
<dbReference type="InterPro" id="IPR007436">
    <property type="entry name" value="DUF485"/>
</dbReference>
<dbReference type="GO" id="GO:0005886">
    <property type="term" value="C:plasma membrane"/>
    <property type="evidence" value="ECO:0007669"/>
    <property type="project" value="TreeGrafter"/>
</dbReference>
<dbReference type="Pfam" id="PF04341">
    <property type="entry name" value="DUF485"/>
    <property type="match status" value="1"/>
</dbReference>
<accession>A0A6S7D0U2</accession>
<feature type="transmembrane region" description="Helical" evidence="1">
    <location>
        <begin position="63"/>
        <end position="84"/>
    </location>
</feature>
<keyword evidence="1" id="KW-1133">Transmembrane helix</keyword>
<dbReference type="Proteomes" id="UP000494365">
    <property type="component" value="Unassembled WGS sequence"/>
</dbReference>
<keyword evidence="3" id="KW-1185">Reference proteome</keyword>
<dbReference type="PANTHER" id="PTHR38598:SF1">
    <property type="entry name" value="INNER MEMBRANE PROTEIN YJCH"/>
    <property type="match status" value="1"/>
</dbReference>
<keyword evidence="1" id="KW-0472">Membrane</keyword>
<protein>
    <recommendedName>
        <fullName evidence="4">DUF485 domain-containing protein</fullName>
    </recommendedName>
</protein>
<proteinExistence type="predicted"/>
<evidence type="ECO:0000313" key="3">
    <source>
        <dbReference type="Proteomes" id="UP000494365"/>
    </source>
</evidence>
<name>A0A6S7D0U2_9BURK</name>
<dbReference type="AlphaFoldDB" id="A0A6S7D0U2"/>
<dbReference type="EMBL" id="CADIKK010000016">
    <property type="protein sequence ID" value="CAB3793070.1"/>
    <property type="molecule type" value="Genomic_DNA"/>
</dbReference>
<gene>
    <name evidence="2" type="ORF">LMG28614_03642</name>
</gene>
<dbReference type="RefSeq" id="WP_175150855.1">
    <property type="nucleotide sequence ID" value="NZ_CADIKK010000016.1"/>
</dbReference>
<reference evidence="2 3" key="1">
    <citation type="submission" date="2020-04" db="EMBL/GenBank/DDBJ databases">
        <authorList>
            <person name="De Canck E."/>
        </authorList>
    </citation>
    <scope>NUCLEOTIDE SEQUENCE [LARGE SCALE GENOMIC DNA]</scope>
    <source>
        <strain evidence="2 3">LMG 28614</strain>
    </source>
</reference>
<dbReference type="PANTHER" id="PTHR38598">
    <property type="entry name" value="INNER MEMBRANE PROTEIN YJCH"/>
    <property type="match status" value="1"/>
</dbReference>